<keyword evidence="3" id="KW-1185">Reference proteome</keyword>
<dbReference type="AlphaFoldDB" id="A0A840QNV5"/>
<feature type="compositionally biased region" description="Polar residues" evidence="1">
    <location>
        <begin position="78"/>
        <end position="87"/>
    </location>
</feature>
<name>A0A840QNV5_9BACI</name>
<dbReference type="EMBL" id="JACHHB010000004">
    <property type="protein sequence ID" value="MBB5173021.1"/>
    <property type="molecule type" value="Genomic_DNA"/>
</dbReference>
<sequence>MEVQGQQVQARNGGNQTSAPIREGEVHQAKVKQRTSDNQAVLQIRGQEVKAEFKDGVPKQDRVNVQVEGKSEERVQVRTISESTEGRQPSKGGQGRQSIDRVLSNLGEKNPDRNLREAAQRFLDRGVPLTRETVDAMRQYLSNSNANRNEQMATIRTMAEQRIEPTSAQIRAVHETVNGRSYPEALQQLAQQAGGGASSVQANTGASSHTQTMDAVVRQLQQQVQNGADVQRVVQDLRGALSQQNGGQEVPARLEQALNDITRLASDGRSTDAASRLDQLMQQMAQAFSSNVNETSVSVSADSQELVRLEQALQREGNWQQALDQVKQTIASDRLTDSSREALQQVIEKAQQLFDQGRELSSRQTINEQLSQLVQATATQPQTASVSSDVQGYVINEIMQSQSLTSKDYLVTTVTEKLAQVTDEFKVFQRETSRQLDRMSHLMQTFKQQSTQQVKPMLEKTIQRLDQAILKSDWMMFTDMKTEKQLMQASGRLAEAKKLLNQGRVAQANQIVQEVKQTVDRLQFQPAEAKVKHYVQREQMFAEPRPPAQQMSQQFQETSRAFTQNEGSARQVFDAFRSSGFNRDAEIAQALANGRDQAAQEANQRNMKSLLMHLARGEEDGARMQQQANQALNNLNGQHLVSRNDSQQNLQSMMFQLPLLLKDEAENLQVYVNSRNEGEKVDWENCNLYFLIETKKLGEVGINLAVSDRNLSVTLKNDQPDFQDKIEPIADKAVERLKDVGYQVSGIHFAEMNPNVESADQQTEEDSEQLNPNSSKAMFTEKGFDYKV</sequence>
<gene>
    <name evidence="2" type="ORF">HNQ41_001184</name>
</gene>
<dbReference type="Proteomes" id="UP000551878">
    <property type="component" value="Unassembled WGS sequence"/>
</dbReference>
<organism evidence="2 3">
    <name type="scientific">Texcoconibacillus texcoconensis</name>
    <dbReference type="NCBI Taxonomy" id="1095777"/>
    <lineage>
        <taxon>Bacteria</taxon>
        <taxon>Bacillati</taxon>
        <taxon>Bacillota</taxon>
        <taxon>Bacilli</taxon>
        <taxon>Bacillales</taxon>
        <taxon>Bacillaceae</taxon>
        <taxon>Texcoconibacillus</taxon>
    </lineage>
</organism>
<feature type="compositionally biased region" description="Polar residues" evidence="1">
    <location>
        <begin position="1"/>
        <end position="19"/>
    </location>
</feature>
<evidence type="ECO:0008006" key="4">
    <source>
        <dbReference type="Google" id="ProtNLM"/>
    </source>
</evidence>
<evidence type="ECO:0000313" key="2">
    <source>
        <dbReference type="EMBL" id="MBB5173021.1"/>
    </source>
</evidence>
<accession>A0A840QNV5</accession>
<protein>
    <recommendedName>
        <fullName evidence="4">Flagellar hook-length control protein-like C-terminal domain-containing protein</fullName>
    </recommendedName>
</protein>
<proteinExistence type="predicted"/>
<feature type="region of interest" description="Disordered" evidence="1">
    <location>
        <begin position="757"/>
        <end position="788"/>
    </location>
</feature>
<feature type="region of interest" description="Disordered" evidence="1">
    <location>
        <begin position="1"/>
        <end position="38"/>
    </location>
</feature>
<reference evidence="2 3" key="1">
    <citation type="submission" date="2020-08" db="EMBL/GenBank/DDBJ databases">
        <title>Genomic Encyclopedia of Type Strains, Phase IV (KMG-IV): sequencing the most valuable type-strain genomes for metagenomic binning, comparative biology and taxonomic classification.</title>
        <authorList>
            <person name="Goeker M."/>
        </authorList>
    </citation>
    <scope>NUCLEOTIDE SEQUENCE [LARGE SCALE GENOMIC DNA]</scope>
    <source>
        <strain evidence="2 3">DSM 24696</strain>
    </source>
</reference>
<evidence type="ECO:0000256" key="1">
    <source>
        <dbReference type="SAM" id="MobiDB-lite"/>
    </source>
</evidence>
<dbReference type="RefSeq" id="WP_184663471.1">
    <property type="nucleotide sequence ID" value="NZ_JACHHB010000004.1"/>
</dbReference>
<evidence type="ECO:0000313" key="3">
    <source>
        <dbReference type="Proteomes" id="UP000551878"/>
    </source>
</evidence>
<feature type="region of interest" description="Disordered" evidence="1">
    <location>
        <begin position="69"/>
        <end position="98"/>
    </location>
</feature>
<comment type="caution">
    <text evidence="2">The sequence shown here is derived from an EMBL/GenBank/DDBJ whole genome shotgun (WGS) entry which is preliminary data.</text>
</comment>